<comment type="caution">
    <text evidence="5">The sequence shown here is derived from an EMBL/GenBank/DDBJ whole genome shotgun (WGS) entry which is preliminary data.</text>
</comment>
<feature type="domain" description="Glycosyltransferase 2-like" evidence="4">
    <location>
        <begin position="4"/>
        <end position="128"/>
    </location>
</feature>
<reference evidence="5 6" key="1">
    <citation type="submission" date="2019-03" db="EMBL/GenBank/DDBJ databases">
        <title>Genomic Encyclopedia of Type Strains, Phase IV (KMG-IV): sequencing the most valuable type-strain genomes for metagenomic binning, comparative biology and taxonomic classification.</title>
        <authorList>
            <person name="Goeker M."/>
        </authorList>
    </citation>
    <scope>NUCLEOTIDE SEQUENCE [LARGE SCALE GENOMIC DNA]</scope>
    <source>
        <strain evidence="5 6">DSM 100059</strain>
    </source>
</reference>
<sequence>MTFSIVIPIHNRLELTRQGLANLYEALGRYRGAAAAHQAGTAVSSRAGGSTFHVIVVDDGSTDGSADWIAAHYPDIHLLKGDGNLWWSGSVNVGARYAVETLHDDFVILWNDDTECDPEYFTELEKVMTLDPVYRESILVSKILWQDQPDVLFNFGCYFDARRGKKTLIGWNQKDGADYGRIIPVDWSGGMGTVIPASVLKTTDYFDAKIFPQYHGDSDFFLRAKDKQTKAFAIPTLRILNNRGTTVGGPKRLSDLKKMLYFKGSRFNLKQNMQFTARHANHLRGWSTLLRTYTIVLAKSLKQILWGPS</sequence>
<accession>A0A4R8DWA2</accession>
<keyword evidence="3 5" id="KW-0808">Transferase</keyword>
<dbReference type="RefSeq" id="WP_133994414.1">
    <property type="nucleotide sequence ID" value="NZ_SODV01000001.1"/>
</dbReference>
<dbReference type="Pfam" id="PF00535">
    <property type="entry name" value="Glycos_transf_2"/>
    <property type="match status" value="1"/>
</dbReference>
<dbReference type="OrthoDB" id="9815829at2"/>
<evidence type="ECO:0000256" key="1">
    <source>
        <dbReference type="ARBA" id="ARBA00006739"/>
    </source>
</evidence>
<organism evidence="5 6">
    <name type="scientific">Dinghuibacter silviterrae</name>
    <dbReference type="NCBI Taxonomy" id="1539049"/>
    <lineage>
        <taxon>Bacteria</taxon>
        <taxon>Pseudomonadati</taxon>
        <taxon>Bacteroidota</taxon>
        <taxon>Chitinophagia</taxon>
        <taxon>Chitinophagales</taxon>
        <taxon>Chitinophagaceae</taxon>
        <taxon>Dinghuibacter</taxon>
    </lineage>
</organism>
<name>A0A4R8DWA2_9BACT</name>
<keyword evidence="2" id="KW-0328">Glycosyltransferase</keyword>
<dbReference type="PANTHER" id="PTHR43179:SF12">
    <property type="entry name" value="GALACTOFURANOSYLTRANSFERASE GLFT2"/>
    <property type="match status" value="1"/>
</dbReference>
<evidence type="ECO:0000256" key="3">
    <source>
        <dbReference type="ARBA" id="ARBA00022679"/>
    </source>
</evidence>
<dbReference type="AlphaFoldDB" id="A0A4R8DWA2"/>
<evidence type="ECO:0000256" key="2">
    <source>
        <dbReference type="ARBA" id="ARBA00022676"/>
    </source>
</evidence>
<evidence type="ECO:0000313" key="5">
    <source>
        <dbReference type="EMBL" id="TDX01775.1"/>
    </source>
</evidence>
<comment type="similarity">
    <text evidence="1">Belongs to the glycosyltransferase 2 family.</text>
</comment>
<dbReference type="Gene3D" id="3.90.550.10">
    <property type="entry name" value="Spore Coat Polysaccharide Biosynthesis Protein SpsA, Chain A"/>
    <property type="match status" value="1"/>
</dbReference>
<dbReference type="SUPFAM" id="SSF53448">
    <property type="entry name" value="Nucleotide-diphospho-sugar transferases"/>
    <property type="match status" value="1"/>
</dbReference>
<dbReference type="Proteomes" id="UP000294498">
    <property type="component" value="Unassembled WGS sequence"/>
</dbReference>
<gene>
    <name evidence="5" type="ORF">EDB95_2818</name>
</gene>
<dbReference type="GO" id="GO:0016757">
    <property type="term" value="F:glycosyltransferase activity"/>
    <property type="evidence" value="ECO:0007669"/>
    <property type="project" value="UniProtKB-KW"/>
</dbReference>
<proteinExistence type="inferred from homology"/>
<evidence type="ECO:0000313" key="6">
    <source>
        <dbReference type="Proteomes" id="UP000294498"/>
    </source>
</evidence>
<dbReference type="InterPro" id="IPR001173">
    <property type="entry name" value="Glyco_trans_2-like"/>
</dbReference>
<dbReference type="PANTHER" id="PTHR43179">
    <property type="entry name" value="RHAMNOSYLTRANSFERASE WBBL"/>
    <property type="match status" value="1"/>
</dbReference>
<protein>
    <submittedName>
        <fullName evidence="5">GT2 family glycosyltransferase</fullName>
    </submittedName>
</protein>
<evidence type="ECO:0000259" key="4">
    <source>
        <dbReference type="Pfam" id="PF00535"/>
    </source>
</evidence>
<dbReference type="InterPro" id="IPR029044">
    <property type="entry name" value="Nucleotide-diphossugar_trans"/>
</dbReference>
<dbReference type="EMBL" id="SODV01000001">
    <property type="protein sequence ID" value="TDX01775.1"/>
    <property type="molecule type" value="Genomic_DNA"/>
</dbReference>
<keyword evidence="6" id="KW-1185">Reference proteome</keyword>